<evidence type="ECO:0000256" key="2">
    <source>
        <dbReference type="ARBA" id="ARBA00023155"/>
    </source>
</evidence>
<feature type="compositionally biased region" description="Polar residues" evidence="6">
    <location>
        <begin position="262"/>
        <end position="271"/>
    </location>
</feature>
<dbReference type="PANTHER" id="PTHR47421:SF2">
    <property type="entry name" value="GS HOMEOBOX 1"/>
    <property type="match status" value="1"/>
</dbReference>
<feature type="region of interest" description="Disordered" evidence="6">
    <location>
        <begin position="246"/>
        <end position="275"/>
    </location>
</feature>
<feature type="DNA-binding region" description="Homeobox" evidence="4">
    <location>
        <begin position="272"/>
        <end position="331"/>
    </location>
</feature>
<sequence>MAIVLFKRRHRRLSAPLALASTPRSLGGARGSRGCGFSLGVSGAFSFPGRGSCRRPQRGTALGESEVPAGAEGRLAAGRPRAGAMPRSFLVDSLVLRETGEKKAPEGSPPPLFPYAVPPPHALHGLSPGACHARKAGLLCVCPLCVTASQLHGPPGPPALPLLKASFPPFGSQYCHAPLGRQHSAVSPGVAHGPAAAAAAAALYQTSYPLPDPRQFHCISVGKQGRCAEGQGRGDRKDRADVIRSRVESQGWRKRDPGLSAGDSSSNQLPSSKRMRTAFTSTQLLELEREFASNMYLSRLRRIEIATYLNLSEKQVKIWFQNRRVKHKKEGKGSNHRGGGGGGGAGGGGSAPQGCKCASLSSAKCSEDDDELPMSPSSSGKDDRDLTVTP</sequence>
<evidence type="ECO:0000256" key="6">
    <source>
        <dbReference type="SAM" id="MobiDB-lite"/>
    </source>
</evidence>
<protein>
    <submittedName>
        <fullName evidence="8">GS homeobox 1</fullName>
    </submittedName>
</protein>
<feature type="compositionally biased region" description="Gly residues" evidence="6">
    <location>
        <begin position="336"/>
        <end position="351"/>
    </location>
</feature>
<keyword evidence="1 4" id="KW-0238">DNA-binding</keyword>
<evidence type="ECO:0000256" key="3">
    <source>
        <dbReference type="ARBA" id="ARBA00023242"/>
    </source>
</evidence>
<feature type="domain" description="Homeobox" evidence="7">
    <location>
        <begin position="270"/>
        <end position="330"/>
    </location>
</feature>
<feature type="compositionally biased region" description="Basic and acidic residues" evidence="6">
    <location>
        <begin position="246"/>
        <end position="257"/>
    </location>
</feature>
<keyword evidence="9" id="KW-1185">Reference proteome</keyword>
<evidence type="ECO:0000313" key="9">
    <source>
        <dbReference type="Proteomes" id="UP001266305"/>
    </source>
</evidence>
<dbReference type="EMBL" id="JASSZA010000005">
    <property type="protein sequence ID" value="KAK2112624.1"/>
    <property type="molecule type" value="Genomic_DNA"/>
</dbReference>
<dbReference type="Pfam" id="PF00046">
    <property type="entry name" value="Homeodomain"/>
    <property type="match status" value="1"/>
</dbReference>
<dbReference type="InterPro" id="IPR001356">
    <property type="entry name" value="HD"/>
</dbReference>
<dbReference type="GO" id="GO:0003677">
    <property type="term" value="F:DNA binding"/>
    <property type="evidence" value="ECO:0007669"/>
    <property type="project" value="UniProtKB-KW"/>
</dbReference>
<feature type="compositionally biased region" description="Basic and acidic residues" evidence="6">
    <location>
        <begin position="380"/>
        <end position="390"/>
    </location>
</feature>
<feature type="compositionally biased region" description="Low complexity" evidence="6">
    <location>
        <begin position="355"/>
        <end position="364"/>
    </location>
</feature>
<dbReference type="InterPro" id="IPR042191">
    <property type="entry name" value="GSH1/2"/>
</dbReference>
<dbReference type="CDD" id="cd00086">
    <property type="entry name" value="homeodomain"/>
    <property type="match status" value="1"/>
</dbReference>
<name>A0ABQ9VTB4_SAGOE</name>
<evidence type="ECO:0000313" key="8">
    <source>
        <dbReference type="EMBL" id="KAK2112624.1"/>
    </source>
</evidence>
<evidence type="ECO:0000256" key="1">
    <source>
        <dbReference type="ARBA" id="ARBA00023125"/>
    </source>
</evidence>
<dbReference type="PROSITE" id="PS00027">
    <property type="entry name" value="HOMEOBOX_1"/>
    <property type="match status" value="1"/>
</dbReference>
<dbReference type="InterPro" id="IPR009057">
    <property type="entry name" value="Homeodomain-like_sf"/>
</dbReference>
<dbReference type="PROSITE" id="PS50071">
    <property type="entry name" value="HOMEOBOX_2"/>
    <property type="match status" value="1"/>
</dbReference>
<keyword evidence="3 4" id="KW-0539">Nucleus</keyword>
<dbReference type="SMART" id="SM00389">
    <property type="entry name" value="HOX"/>
    <property type="match status" value="1"/>
</dbReference>
<accession>A0ABQ9VTB4</accession>
<organism evidence="8 9">
    <name type="scientific">Saguinus oedipus</name>
    <name type="common">Cotton-top tamarin</name>
    <name type="synonym">Oedipomidas oedipus</name>
    <dbReference type="NCBI Taxonomy" id="9490"/>
    <lineage>
        <taxon>Eukaryota</taxon>
        <taxon>Metazoa</taxon>
        <taxon>Chordata</taxon>
        <taxon>Craniata</taxon>
        <taxon>Vertebrata</taxon>
        <taxon>Euteleostomi</taxon>
        <taxon>Mammalia</taxon>
        <taxon>Eutheria</taxon>
        <taxon>Euarchontoglires</taxon>
        <taxon>Primates</taxon>
        <taxon>Haplorrhini</taxon>
        <taxon>Platyrrhini</taxon>
        <taxon>Cebidae</taxon>
        <taxon>Callitrichinae</taxon>
        <taxon>Saguinus</taxon>
    </lineage>
</organism>
<feature type="region of interest" description="Disordered" evidence="6">
    <location>
        <begin position="326"/>
        <end position="390"/>
    </location>
</feature>
<dbReference type="InterPro" id="IPR017970">
    <property type="entry name" value="Homeobox_CS"/>
</dbReference>
<dbReference type="PANTHER" id="PTHR47421">
    <property type="entry name" value="GS HOMEOBOX 2"/>
    <property type="match status" value="1"/>
</dbReference>
<comment type="caution">
    <text evidence="8">The sequence shown here is derived from an EMBL/GenBank/DDBJ whole genome shotgun (WGS) entry which is preliminary data.</text>
</comment>
<proteinExistence type="predicted"/>
<gene>
    <name evidence="8" type="primary">GSX1</name>
    <name evidence="8" type="ORF">P7K49_012371</name>
</gene>
<comment type="subcellular location">
    <subcellularLocation>
        <location evidence="4 5">Nucleus</location>
    </subcellularLocation>
</comment>
<dbReference type="PRINTS" id="PR00024">
    <property type="entry name" value="HOMEOBOX"/>
</dbReference>
<dbReference type="SUPFAM" id="SSF46689">
    <property type="entry name" value="Homeodomain-like"/>
    <property type="match status" value="1"/>
</dbReference>
<evidence type="ECO:0000256" key="5">
    <source>
        <dbReference type="RuleBase" id="RU000682"/>
    </source>
</evidence>
<dbReference type="Proteomes" id="UP001266305">
    <property type="component" value="Unassembled WGS sequence"/>
</dbReference>
<evidence type="ECO:0000256" key="4">
    <source>
        <dbReference type="PROSITE-ProRule" id="PRU00108"/>
    </source>
</evidence>
<reference evidence="8 9" key="1">
    <citation type="submission" date="2023-05" db="EMBL/GenBank/DDBJ databases">
        <title>B98-5 Cell Line De Novo Hybrid Assembly: An Optical Mapping Approach.</title>
        <authorList>
            <person name="Kananen K."/>
            <person name="Auerbach J.A."/>
            <person name="Kautto E."/>
            <person name="Blachly J.S."/>
        </authorList>
    </citation>
    <scope>NUCLEOTIDE SEQUENCE [LARGE SCALE GENOMIC DNA]</scope>
    <source>
        <strain evidence="8">B95-8</strain>
        <tissue evidence="8">Cell line</tissue>
    </source>
</reference>
<keyword evidence="2 4" id="KW-0371">Homeobox</keyword>
<evidence type="ECO:0000259" key="7">
    <source>
        <dbReference type="PROSITE" id="PS50071"/>
    </source>
</evidence>
<dbReference type="InterPro" id="IPR020479">
    <property type="entry name" value="HD_metazoa"/>
</dbReference>
<dbReference type="Gene3D" id="1.10.10.60">
    <property type="entry name" value="Homeodomain-like"/>
    <property type="match status" value="1"/>
</dbReference>